<keyword evidence="3" id="KW-0788">Thiol protease</keyword>
<protein>
    <recommendedName>
        <fullName evidence="5">Peptidase C14 caspase domain-containing protein</fullName>
    </recommendedName>
</protein>
<feature type="domain" description="Peptidase C14 caspase" evidence="5">
    <location>
        <begin position="72"/>
        <end position="322"/>
    </location>
</feature>
<evidence type="ECO:0000256" key="3">
    <source>
        <dbReference type="ARBA" id="ARBA00022807"/>
    </source>
</evidence>
<dbReference type="Pfam" id="PF00656">
    <property type="entry name" value="Peptidase_C14"/>
    <property type="match status" value="1"/>
</dbReference>
<evidence type="ECO:0000256" key="4">
    <source>
        <dbReference type="SAM" id="MobiDB-lite"/>
    </source>
</evidence>
<sequence length="745" mass="81879">MARTQSRDLGASVPSSGDEKHLEIQCSSPDSAGTFYASEPISIESVDRLPNSPPSDAARESTLDVNDNRSLYALVIGVNNYPNLDPLTGAVADADRMRDFLTSDLQVPADHVINLRNKEASRAAIIQSFHKLQDDSRIVKGDPILIYYAGHGGSSKRPIDKWKGGRANEIQVIFPYDYGVPETGPGDLINCIPDYTIAALLDELAAVKGNNITVVFDSCHSASGSRDGFGVFSSTQPRYAPVQYDIPSNLDADIFKTAPARQIKSRSVEPLLCTDQASHVLLAACGSREKAWEQNHQGQFTTALLQALKTYGMEKLTYHNLLISLPTLANQSPHCYGANKSRIIFDSRISAPKNPYIPVKFVRNNLTLGAGIASGIISGTIWELCLSAEHDSPSCGRFIARHPSTSTAVLSPLTDEGEQLIKSALDQEPGAEFRIYALQVGAGTGNELKAWFSPRATEILCDDRDQMETPHLTSSAKHEVGYVHHPREGAEVEIEVCDTNAESGRPEVSFSVIDPVAQAHGVSRLEQRKPTQRRDVELVLFAAAKWNWHLRRTNLQHAEESHQPMVEMEMCKVGQKVRVNRRELFQTPEPVPIRHDQKGSTGVVEITARDRDLYGVKLRNRRSVPLYVKMFFFDATDFSIVHLFGHSASNGCGDPELPAEGELIIGDGGDGGSPLKFTIPPSKKVEVGYLKAFWSTDPLELDSIAQTSAFDLKSSRGVTKVAKDRVMKDWGTTCLALVQHSPWER</sequence>
<dbReference type="InterPro" id="IPR011600">
    <property type="entry name" value="Pept_C14_caspase"/>
</dbReference>
<keyword evidence="3" id="KW-0378">Hydrolase</keyword>
<keyword evidence="7" id="KW-1185">Reference proteome</keyword>
<evidence type="ECO:0000256" key="2">
    <source>
        <dbReference type="ARBA" id="ARBA00022703"/>
    </source>
</evidence>
<name>A0A0B7FAV5_THACB</name>
<proteinExistence type="inferred from homology"/>
<dbReference type="InterPro" id="IPR029030">
    <property type="entry name" value="Caspase-like_dom_sf"/>
</dbReference>
<dbReference type="SUPFAM" id="SSF52129">
    <property type="entry name" value="Caspase-like"/>
    <property type="match status" value="1"/>
</dbReference>
<comment type="similarity">
    <text evidence="1">Belongs to the peptidase C14B family.</text>
</comment>
<dbReference type="OrthoDB" id="3223806at2759"/>
<keyword evidence="2" id="KW-0053">Apoptosis</keyword>
<evidence type="ECO:0000313" key="6">
    <source>
        <dbReference type="EMBL" id="CEL53348.1"/>
    </source>
</evidence>
<evidence type="ECO:0000313" key="7">
    <source>
        <dbReference type="Proteomes" id="UP000059188"/>
    </source>
</evidence>
<dbReference type="PANTHER" id="PTHR48104:SF30">
    <property type="entry name" value="METACASPASE-1"/>
    <property type="match status" value="1"/>
</dbReference>
<dbReference type="GO" id="GO:0006915">
    <property type="term" value="P:apoptotic process"/>
    <property type="evidence" value="ECO:0007669"/>
    <property type="project" value="UniProtKB-KW"/>
</dbReference>
<evidence type="ECO:0000259" key="5">
    <source>
        <dbReference type="Pfam" id="PF00656"/>
    </source>
</evidence>
<dbReference type="PANTHER" id="PTHR48104">
    <property type="entry name" value="METACASPASE-4"/>
    <property type="match status" value="1"/>
</dbReference>
<accession>A0A0B7FAV5</accession>
<dbReference type="GO" id="GO:0006508">
    <property type="term" value="P:proteolysis"/>
    <property type="evidence" value="ECO:0007669"/>
    <property type="project" value="InterPro"/>
</dbReference>
<dbReference type="Proteomes" id="UP000059188">
    <property type="component" value="Unassembled WGS sequence"/>
</dbReference>
<gene>
    <name evidence="6" type="ORF">RSOLAG1IB_06315</name>
</gene>
<dbReference type="EMBL" id="LN679111">
    <property type="protein sequence ID" value="CEL53348.1"/>
    <property type="molecule type" value="Genomic_DNA"/>
</dbReference>
<reference evidence="6 7" key="1">
    <citation type="submission" date="2014-11" db="EMBL/GenBank/DDBJ databases">
        <authorList>
            <person name="Wibberg Daniel"/>
        </authorList>
    </citation>
    <scope>NUCLEOTIDE SEQUENCE [LARGE SCALE GENOMIC DNA]</scope>
    <source>
        <strain evidence="6">Rhizoctonia solani AG1-IB 7/3/14</strain>
    </source>
</reference>
<evidence type="ECO:0000256" key="1">
    <source>
        <dbReference type="ARBA" id="ARBA00009005"/>
    </source>
</evidence>
<dbReference type="Gene3D" id="3.40.50.1460">
    <property type="match status" value="1"/>
</dbReference>
<feature type="region of interest" description="Disordered" evidence="4">
    <location>
        <begin position="1"/>
        <end position="37"/>
    </location>
</feature>
<dbReference type="AlphaFoldDB" id="A0A0B7FAV5"/>
<dbReference type="GO" id="GO:0004197">
    <property type="term" value="F:cysteine-type endopeptidase activity"/>
    <property type="evidence" value="ECO:0007669"/>
    <property type="project" value="InterPro"/>
</dbReference>
<dbReference type="InterPro" id="IPR050452">
    <property type="entry name" value="Metacaspase"/>
</dbReference>
<dbReference type="GO" id="GO:0005737">
    <property type="term" value="C:cytoplasm"/>
    <property type="evidence" value="ECO:0007669"/>
    <property type="project" value="TreeGrafter"/>
</dbReference>
<organism evidence="6 7">
    <name type="scientific">Thanatephorus cucumeris (strain AG1-IB / isolate 7/3/14)</name>
    <name type="common">Lettuce bottom rot fungus</name>
    <name type="synonym">Rhizoctonia solani</name>
    <dbReference type="NCBI Taxonomy" id="1108050"/>
    <lineage>
        <taxon>Eukaryota</taxon>
        <taxon>Fungi</taxon>
        <taxon>Dikarya</taxon>
        <taxon>Basidiomycota</taxon>
        <taxon>Agaricomycotina</taxon>
        <taxon>Agaricomycetes</taxon>
        <taxon>Cantharellales</taxon>
        <taxon>Ceratobasidiaceae</taxon>
        <taxon>Rhizoctonia</taxon>
        <taxon>Rhizoctonia solani AG-1</taxon>
    </lineage>
</organism>
<keyword evidence="3" id="KW-0645">Protease</keyword>